<gene>
    <name evidence="2" type="ORF">EVAR_11961_1</name>
</gene>
<feature type="compositionally biased region" description="Low complexity" evidence="1">
    <location>
        <begin position="167"/>
        <end position="183"/>
    </location>
</feature>
<keyword evidence="3" id="KW-1185">Reference proteome</keyword>
<feature type="region of interest" description="Disordered" evidence="1">
    <location>
        <begin position="91"/>
        <end position="130"/>
    </location>
</feature>
<organism evidence="2 3">
    <name type="scientific">Eumeta variegata</name>
    <name type="common">Bagworm moth</name>
    <name type="synonym">Eumeta japonica</name>
    <dbReference type="NCBI Taxonomy" id="151549"/>
    <lineage>
        <taxon>Eukaryota</taxon>
        <taxon>Metazoa</taxon>
        <taxon>Ecdysozoa</taxon>
        <taxon>Arthropoda</taxon>
        <taxon>Hexapoda</taxon>
        <taxon>Insecta</taxon>
        <taxon>Pterygota</taxon>
        <taxon>Neoptera</taxon>
        <taxon>Endopterygota</taxon>
        <taxon>Lepidoptera</taxon>
        <taxon>Glossata</taxon>
        <taxon>Ditrysia</taxon>
        <taxon>Tineoidea</taxon>
        <taxon>Psychidae</taxon>
        <taxon>Oiketicinae</taxon>
        <taxon>Eumeta</taxon>
    </lineage>
</organism>
<feature type="region of interest" description="Disordered" evidence="1">
    <location>
        <begin position="292"/>
        <end position="311"/>
    </location>
</feature>
<feature type="region of interest" description="Disordered" evidence="1">
    <location>
        <begin position="145"/>
        <end position="183"/>
    </location>
</feature>
<reference evidence="2 3" key="1">
    <citation type="journal article" date="2019" name="Commun. Biol.">
        <title>The bagworm genome reveals a unique fibroin gene that provides high tensile strength.</title>
        <authorList>
            <person name="Kono N."/>
            <person name="Nakamura H."/>
            <person name="Ohtoshi R."/>
            <person name="Tomita M."/>
            <person name="Numata K."/>
            <person name="Arakawa K."/>
        </authorList>
    </citation>
    <scope>NUCLEOTIDE SEQUENCE [LARGE SCALE GENOMIC DNA]</scope>
</reference>
<feature type="compositionally biased region" description="Basic and acidic residues" evidence="1">
    <location>
        <begin position="91"/>
        <end position="101"/>
    </location>
</feature>
<accession>A0A4C1U4U1</accession>
<evidence type="ECO:0000256" key="1">
    <source>
        <dbReference type="SAM" id="MobiDB-lite"/>
    </source>
</evidence>
<evidence type="ECO:0000313" key="3">
    <source>
        <dbReference type="Proteomes" id="UP000299102"/>
    </source>
</evidence>
<evidence type="ECO:0000313" key="2">
    <source>
        <dbReference type="EMBL" id="GBP21362.1"/>
    </source>
</evidence>
<dbReference type="Proteomes" id="UP000299102">
    <property type="component" value="Unassembled WGS sequence"/>
</dbReference>
<protein>
    <submittedName>
        <fullName evidence="2">Uncharacterized protein</fullName>
    </submittedName>
</protein>
<sequence length="336" mass="36759">MLLIVKCMDIRPKLFQRARCVKCLGDHGTAACIAKQRQTGRPPVSLQIIRPHRQLLRLSARLRGTQPKNKTLSARSSCAVERPRARLRKIIVRESDGRPRTDPPPQTKLKLTSPPRTLKPQCRQLTHRSSKRKFVIDRVRRRASSLKVAGSRRGAGGGGGAARSYRRAGGAARTHPAAAGARRASILSRRKLPATHRQLAVDRVRVKRNRFKIFSSSDCVRRAGARSDGRLELVFALVLSPHCRASNETPSLTGVDSGVTPPKRGAITAAPAQICIATTGRGRAVKKCLGGRSLARRDRGPMSPVKPPDTLRRAEHCRARARAPPHAAFPALEPCA</sequence>
<proteinExistence type="predicted"/>
<name>A0A4C1U4U1_EUMVA</name>
<dbReference type="AlphaFoldDB" id="A0A4C1U4U1"/>
<comment type="caution">
    <text evidence="2">The sequence shown here is derived from an EMBL/GenBank/DDBJ whole genome shotgun (WGS) entry which is preliminary data.</text>
</comment>
<dbReference type="EMBL" id="BGZK01000128">
    <property type="protein sequence ID" value="GBP21362.1"/>
    <property type="molecule type" value="Genomic_DNA"/>
</dbReference>